<reference evidence="1 2" key="1">
    <citation type="submission" date="2020-09" db="EMBL/GenBank/DDBJ databases">
        <title>De no assembly of potato wild relative species, Solanum commersonii.</title>
        <authorList>
            <person name="Cho K."/>
        </authorList>
    </citation>
    <scope>NUCLEOTIDE SEQUENCE [LARGE SCALE GENOMIC DNA]</scope>
    <source>
        <strain evidence="1">LZ3.2</strain>
        <tissue evidence="1">Leaf</tissue>
    </source>
</reference>
<dbReference type="Proteomes" id="UP000824120">
    <property type="component" value="Chromosome 10"/>
</dbReference>
<dbReference type="AlphaFoldDB" id="A0A9J5X7J8"/>
<gene>
    <name evidence="1" type="ORF">H5410_054064</name>
</gene>
<comment type="caution">
    <text evidence="1">The sequence shown here is derived from an EMBL/GenBank/DDBJ whole genome shotgun (WGS) entry which is preliminary data.</text>
</comment>
<organism evidence="1 2">
    <name type="scientific">Solanum commersonii</name>
    <name type="common">Commerson's wild potato</name>
    <name type="synonym">Commerson's nightshade</name>
    <dbReference type="NCBI Taxonomy" id="4109"/>
    <lineage>
        <taxon>Eukaryota</taxon>
        <taxon>Viridiplantae</taxon>
        <taxon>Streptophyta</taxon>
        <taxon>Embryophyta</taxon>
        <taxon>Tracheophyta</taxon>
        <taxon>Spermatophyta</taxon>
        <taxon>Magnoliopsida</taxon>
        <taxon>eudicotyledons</taxon>
        <taxon>Gunneridae</taxon>
        <taxon>Pentapetalae</taxon>
        <taxon>asterids</taxon>
        <taxon>lamiids</taxon>
        <taxon>Solanales</taxon>
        <taxon>Solanaceae</taxon>
        <taxon>Solanoideae</taxon>
        <taxon>Solaneae</taxon>
        <taxon>Solanum</taxon>
    </lineage>
</organism>
<keyword evidence="2" id="KW-1185">Reference proteome</keyword>
<accession>A0A9J5X7J8</accession>
<name>A0A9J5X7J8_SOLCO</name>
<proteinExistence type="predicted"/>
<protein>
    <submittedName>
        <fullName evidence="1">Uncharacterized protein</fullName>
    </submittedName>
</protein>
<evidence type="ECO:0000313" key="1">
    <source>
        <dbReference type="EMBL" id="KAG5583437.1"/>
    </source>
</evidence>
<evidence type="ECO:0000313" key="2">
    <source>
        <dbReference type="Proteomes" id="UP000824120"/>
    </source>
</evidence>
<sequence length="68" mass="7856">MASCSSGAPENHDILDGPLSNRHFNHWGMGSSSLKSTKQRNISSHGQYFQYPYVTYLFMVQTTKYEHW</sequence>
<dbReference type="EMBL" id="JACXVP010000010">
    <property type="protein sequence ID" value="KAG5583437.1"/>
    <property type="molecule type" value="Genomic_DNA"/>
</dbReference>